<feature type="transmembrane region" description="Helical" evidence="1">
    <location>
        <begin position="17"/>
        <end position="37"/>
    </location>
</feature>
<dbReference type="AlphaFoldDB" id="A0AAI9GGJ3"/>
<accession>A0AAI9GGJ3</accession>
<keyword evidence="1" id="KW-0812">Transmembrane</keyword>
<proteinExistence type="predicted"/>
<keyword evidence="1" id="KW-0472">Membrane</keyword>
<comment type="caution">
    <text evidence="2">The sequence shown here is derived from an EMBL/GenBank/DDBJ whole genome shotgun (WGS) entry which is preliminary data.</text>
</comment>
<keyword evidence="1" id="KW-1133">Transmembrane helix</keyword>
<evidence type="ECO:0000256" key="1">
    <source>
        <dbReference type="SAM" id="Phobius"/>
    </source>
</evidence>
<organism evidence="2">
    <name type="scientific">Providencia stuartii</name>
    <dbReference type="NCBI Taxonomy" id="588"/>
    <lineage>
        <taxon>Bacteria</taxon>
        <taxon>Pseudomonadati</taxon>
        <taxon>Pseudomonadota</taxon>
        <taxon>Gammaproteobacteria</taxon>
        <taxon>Enterobacterales</taxon>
        <taxon>Morganellaceae</taxon>
        <taxon>Providencia</taxon>
    </lineage>
</organism>
<sequence>MNEIINNWKDSVKIKRILIIAMVIIIIAISLCSYFYYSHHQEQEKIKIAKELKIKQEQAGKKAIENFYEKAFEGGSIDKLVVLLNEINRSRVNIERSGFTEYAYQCNQSACNFNYKLRQGALFSVQEKIFYKDRYKPSFSADELSYNEVLSKLDGNKIKNKFNNEEKITPPSCSNVLNFIYSYNSLQDDPNEKIIITSLPTSSVSSQEDTYPNYQYSYGFMVGNISLTHSDNAFKMKTFWERKPYKDYFLFDSFRKTSEINNIIQLNGKFICKK</sequence>
<gene>
    <name evidence="2" type="ORF">RG298_002830</name>
</gene>
<name>A0AAI9GGJ3_PROST</name>
<evidence type="ECO:0000313" key="2">
    <source>
        <dbReference type="EMBL" id="EMJ5135082.1"/>
    </source>
</evidence>
<reference evidence="2" key="1">
    <citation type="submission" date="2024-02" db="EMBL/GenBank/DDBJ databases">
        <authorList>
            <consortium name="Clinical and Environmental Microbiology Branch: Whole genome sequencing antimicrobial resistance pathogens in the healthcare setting"/>
        </authorList>
    </citation>
    <scope>NUCLEOTIDE SEQUENCE</scope>
    <source>
        <strain evidence="2">2021GO-0154</strain>
    </source>
</reference>
<dbReference type="EMBL" id="ABMABF030000009">
    <property type="protein sequence ID" value="EMJ5135082.1"/>
    <property type="molecule type" value="Genomic_DNA"/>
</dbReference>
<protein>
    <submittedName>
        <fullName evidence="2">Uncharacterized protein</fullName>
    </submittedName>
</protein>